<comment type="caution">
    <text evidence="3">The sequence shown here is derived from an EMBL/GenBank/DDBJ whole genome shotgun (WGS) entry which is preliminary data.</text>
</comment>
<evidence type="ECO:0000259" key="2">
    <source>
        <dbReference type="Pfam" id="PF14111"/>
    </source>
</evidence>
<dbReference type="InterPro" id="IPR025558">
    <property type="entry name" value="DUF4283"/>
</dbReference>
<gene>
    <name evidence="3" type="ORF">KY290_033226</name>
</gene>
<feature type="domain" description="DUF4283" evidence="2">
    <location>
        <begin position="117"/>
        <end position="197"/>
    </location>
</feature>
<dbReference type="EMBL" id="JAIVGD010000026">
    <property type="protein sequence ID" value="KAH0740183.1"/>
    <property type="molecule type" value="Genomic_DNA"/>
</dbReference>
<dbReference type="Proteomes" id="UP000826656">
    <property type="component" value="Unassembled WGS sequence"/>
</dbReference>
<reference evidence="3 4" key="1">
    <citation type="journal article" date="2021" name="bioRxiv">
        <title>Chromosome-scale and haplotype-resolved genome assembly of a tetraploid potato cultivar.</title>
        <authorList>
            <person name="Sun H."/>
            <person name="Jiao W.-B."/>
            <person name="Krause K."/>
            <person name="Campoy J.A."/>
            <person name="Goel M."/>
            <person name="Folz-Donahue K."/>
            <person name="Kukat C."/>
            <person name="Huettel B."/>
            <person name="Schneeberger K."/>
        </authorList>
    </citation>
    <scope>NUCLEOTIDE SEQUENCE [LARGE SCALE GENOMIC DNA]</scope>
    <source>
        <strain evidence="3">SolTubOtavaFocal</strain>
        <tissue evidence="3">Leaves</tissue>
    </source>
</reference>
<evidence type="ECO:0000313" key="3">
    <source>
        <dbReference type="EMBL" id="KAH0740183.1"/>
    </source>
</evidence>
<dbReference type="Pfam" id="PF14111">
    <property type="entry name" value="DUF4283"/>
    <property type="match status" value="1"/>
</dbReference>
<name>A0ABQ7U156_SOLTU</name>
<organism evidence="3 4">
    <name type="scientific">Solanum tuberosum</name>
    <name type="common">Potato</name>
    <dbReference type="NCBI Taxonomy" id="4113"/>
    <lineage>
        <taxon>Eukaryota</taxon>
        <taxon>Viridiplantae</taxon>
        <taxon>Streptophyta</taxon>
        <taxon>Embryophyta</taxon>
        <taxon>Tracheophyta</taxon>
        <taxon>Spermatophyta</taxon>
        <taxon>Magnoliopsida</taxon>
        <taxon>eudicotyledons</taxon>
        <taxon>Gunneridae</taxon>
        <taxon>Pentapetalae</taxon>
        <taxon>asterids</taxon>
        <taxon>lamiids</taxon>
        <taxon>Solanales</taxon>
        <taxon>Solanaceae</taxon>
        <taxon>Solanoideae</taxon>
        <taxon>Solaneae</taxon>
        <taxon>Solanum</taxon>
    </lineage>
</organism>
<dbReference type="PANTHER" id="PTHR31286:SF99">
    <property type="entry name" value="DUF4283 DOMAIN-CONTAINING PROTEIN"/>
    <property type="match status" value="1"/>
</dbReference>
<keyword evidence="4" id="KW-1185">Reference proteome</keyword>
<evidence type="ECO:0000313" key="4">
    <source>
        <dbReference type="Proteomes" id="UP000826656"/>
    </source>
</evidence>
<feature type="compositionally biased region" description="Basic and acidic residues" evidence="1">
    <location>
        <begin position="1"/>
        <end position="22"/>
    </location>
</feature>
<accession>A0ABQ7U156</accession>
<proteinExistence type="predicted"/>
<evidence type="ECO:0000256" key="1">
    <source>
        <dbReference type="SAM" id="MobiDB-lite"/>
    </source>
</evidence>
<dbReference type="PANTHER" id="PTHR31286">
    <property type="entry name" value="GLYCINE-RICH CELL WALL STRUCTURAL PROTEIN 1.8-LIKE"/>
    <property type="match status" value="1"/>
</dbReference>
<feature type="region of interest" description="Disordered" evidence="1">
    <location>
        <begin position="1"/>
        <end position="35"/>
    </location>
</feature>
<protein>
    <recommendedName>
        <fullName evidence="2">DUF4283 domain-containing protein</fullName>
    </recommendedName>
</protein>
<dbReference type="InterPro" id="IPR040256">
    <property type="entry name" value="At4g02000-like"/>
</dbReference>
<sequence>MDEEMHLQQEILSHKIPPDKDVSTQGEIENGELAKDRIRAKSDKNVSFKEMLITPYSKTIDQQTTPRTNLEEDMIIDEPPGSEKTNTDSMTNTYEGMEDEEGIHLTEEEKQRIYKPWLYSIIIKVYGKKMSHLYLKKKLSVLWRVSEEIILIDLGYDYYIVKFYKEENLQKTLQQGPWFINDFFLSVKHWHPNFVASEAKETKSTIWIRLSELPTKFYDHSILASIGKNLASLLRQMYAHQRP</sequence>